<name>A0A7Y2NX99_9BURK</name>
<dbReference type="Proteomes" id="UP000533905">
    <property type="component" value="Unassembled WGS sequence"/>
</dbReference>
<protein>
    <submittedName>
        <fullName evidence="2">Uncharacterized protein</fullName>
    </submittedName>
</protein>
<comment type="caution">
    <text evidence="2">The sequence shown here is derived from an EMBL/GenBank/DDBJ whole genome shotgun (WGS) entry which is preliminary data.</text>
</comment>
<keyword evidence="1" id="KW-0472">Membrane</keyword>
<reference evidence="2 3" key="1">
    <citation type="submission" date="2020-04" db="EMBL/GenBank/DDBJ databases">
        <title>Massilia sp. nov., a cold adapted bacteria isolated from Arctic soil.</title>
        <authorList>
            <person name="Son J."/>
            <person name="Ka J.-O."/>
        </authorList>
    </citation>
    <scope>NUCLEOTIDE SEQUENCE [LARGE SCALE GENOMIC DNA]</scope>
    <source>
        <strain evidence="2 3">ML15P13</strain>
    </source>
</reference>
<dbReference type="EMBL" id="JABAIV010000001">
    <property type="protein sequence ID" value="NNG21507.1"/>
    <property type="molecule type" value="Genomic_DNA"/>
</dbReference>
<evidence type="ECO:0000256" key="1">
    <source>
        <dbReference type="SAM" id="Phobius"/>
    </source>
</evidence>
<keyword evidence="1" id="KW-0812">Transmembrane</keyword>
<accession>A0A7Y2NX99</accession>
<organism evidence="2 3">
    <name type="scientific">Telluria aromaticivorans</name>
    <dbReference type="NCBI Taxonomy" id="2725995"/>
    <lineage>
        <taxon>Bacteria</taxon>
        <taxon>Pseudomonadati</taxon>
        <taxon>Pseudomonadota</taxon>
        <taxon>Betaproteobacteria</taxon>
        <taxon>Burkholderiales</taxon>
        <taxon>Oxalobacteraceae</taxon>
        <taxon>Telluria group</taxon>
        <taxon>Telluria</taxon>
    </lineage>
</organism>
<proteinExistence type="predicted"/>
<keyword evidence="3" id="KW-1185">Reference proteome</keyword>
<dbReference type="RefSeq" id="WP_171080017.1">
    <property type="nucleotide sequence ID" value="NZ_JABAIV010000001.1"/>
</dbReference>
<dbReference type="AlphaFoldDB" id="A0A7Y2NX99"/>
<evidence type="ECO:0000313" key="2">
    <source>
        <dbReference type="EMBL" id="NNG21507.1"/>
    </source>
</evidence>
<sequence>MLAPGVCFGATAAMYFVRTLALRRLGDLSRRTVRRVDDLVVRMLHKTYLVCLLAIGVYLGSIFVAMPEHWRLVVSRVVA</sequence>
<gene>
    <name evidence="2" type="ORF">HGB41_00615</name>
</gene>
<evidence type="ECO:0000313" key="3">
    <source>
        <dbReference type="Proteomes" id="UP000533905"/>
    </source>
</evidence>
<feature type="transmembrane region" description="Helical" evidence="1">
    <location>
        <begin position="47"/>
        <end position="66"/>
    </location>
</feature>
<keyword evidence="1" id="KW-1133">Transmembrane helix</keyword>
<feature type="transmembrane region" description="Helical" evidence="1">
    <location>
        <begin position="6"/>
        <end position="26"/>
    </location>
</feature>